<dbReference type="Proteomes" id="UP000657918">
    <property type="component" value="Chromosome 11"/>
</dbReference>
<comment type="caution">
    <text evidence="1">The sequence shown here is derived from an EMBL/GenBank/DDBJ whole genome shotgun (WGS) entry which is preliminary data.</text>
</comment>
<proteinExistence type="predicted"/>
<sequence>MLAKCMSPLASTLIRILKDQIHTLKKDNNTTVANYLNYAKSLVDSLIQFGAIMDDDEFISYVLDGLGLTYTLTSILIVL</sequence>
<keyword evidence="2" id="KW-1185">Reference proteome</keyword>
<organism evidence="1 2">
    <name type="scientific">Salix dunnii</name>
    <dbReference type="NCBI Taxonomy" id="1413687"/>
    <lineage>
        <taxon>Eukaryota</taxon>
        <taxon>Viridiplantae</taxon>
        <taxon>Streptophyta</taxon>
        <taxon>Embryophyta</taxon>
        <taxon>Tracheophyta</taxon>
        <taxon>Spermatophyta</taxon>
        <taxon>Magnoliopsida</taxon>
        <taxon>eudicotyledons</taxon>
        <taxon>Gunneridae</taxon>
        <taxon>Pentapetalae</taxon>
        <taxon>rosids</taxon>
        <taxon>fabids</taxon>
        <taxon>Malpighiales</taxon>
        <taxon>Salicaceae</taxon>
        <taxon>Saliceae</taxon>
        <taxon>Salix</taxon>
    </lineage>
</organism>
<gene>
    <name evidence="1" type="ORF">SADUNF_Sadunf11G0020300</name>
</gene>
<protein>
    <submittedName>
        <fullName evidence="1">Uncharacterized protein</fullName>
    </submittedName>
</protein>
<accession>A0A835JPL2</accession>
<dbReference type="OrthoDB" id="1306133at2759"/>
<dbReference type="EMBL" id="JADGMS010000011">
    <property type="protein sequence ID" value="KAF9672239.1"/>
    <property type="molecule type" value="Genomic_DNA"/>
</dbReference>
<name>A0A835JPL2_9ROSI</name>
<evidence type="ECO:0000313" key="1">
    <source>
        <dbReference type="EMBL" id="KAF9672239.1"/>
    </source>
</evidence>
<reference evidence="1 2" key="1">
    <citation type="submission" date="2020-10" db="EMBL/GenBank/DDBJ databases">
        <title>Plant Genome Project.</title>
        <authorList>
            <person name="Zhang R.-G."/>
        </authorList>
    </citation>
    <scope>NUCLEOTIDE SEQUENCE [LARGE SCALE GENOMIC DNA]</scope>
    <source>
        <strain evidence="1">FAFU-HL-1</strain>
        <tissue evidence="1">Leaf</tissue>
    </source>
</reference>
<dbReference type="AlphaFoldDB" id="A0A835JPL2"/>
<evidence type="ECO:0000313" key="2">
    <source>
        <dbReference type="Proteomes" id="UP000657918"/>
    </source>
</evidence>